<dbReference type="InterPro" id="IPR008266">
    <property type="entry name" value="Tyr_kinase_AS"/>
</dbReference>
<dbReference type="Gene3D" id="3.90.1200.10">
    <property type="match status" value="1"/>
</dbReference>
<dbReference type="AlphaFoldDB" id="A0A4Y7Q2R3"/>
<dbReference type="VEuPathDB" id="FungiDB:BD410DRAFT_829067"/>
<dbReference type="GO" id="GO:0004672">
    <property type="term" value="F:protein kinase activity"/>
    <property type="evidence" value="ECO:0007669"/>
    <property type="project" value="InterPro"/>
</dbReference>
<gene>
    <name evidence="2" type="ORF">BD410DRAFT_829067</name>
</gene>
<dbReference type="PANTHER" id="PTHR21310">
    <property type="entry name" value="AMINOGLYCOSIDE PHOSPHOTRANSFERASE-RELATED-RELATED"/>
    <property type="match status" value="1"/>
</dbReference>
<keyword evidence="2" id="KW-0418">Kinase</keyword>
<organism evidence="2 3">
    <name type="scientific">Rickenella mellea</name>
    <dbReference type="NCBI Taxonomy" id="50990"/>
    <lineage>
        <taxon>Eukaryota</taxon>
        <taxon>Fungi</taxon>
        <taxon>Dikarya</taxon>
        <taxon>Basidiomycota</taxon>
        <taxon>Agaricomycotina</taxon>
        <taxon>Agaricomycetes</taxon>
        <taxon>Hymenochaetales</taxon>
        <taxon>Rickenellaceae</taxon>
        <taxon>Rickenella</taxon>
    </lineage>
</organism>
<sequence length="384" mass="43402">MPQIKLFLAAQTVAALIGRTPQKLRRRGHQRTCPANSRVVLIDCTLEFSVASDFKIHGVACSYPKGPLITLAACLCGTLEDIYTCISLYFNSYSSHKKAPTRTKSAVDDLSDIEILALCKTAPNICKPETYDIPGFAPSVLRISPDTVVKIGMVDDLPPAEARSMDVVRTHTSIPVPAVRRYITSGHFIYLAMEYIEGETLHECWHRLSWWRRFRIAWTLRGYIEQLRNIRVKGVEVGPISDSPAKCIGRYFTDYGAGPFSSHAELTAWFIGRYSIVRRQPWYKPSPNTSLVVFDDSEPLVLVHQDLSLRNIMLGSDGKLWLIDWAWAGFYPRWFEYAGMMAYKRDSPSSWTSMIPFIAGFYRKQVEYLGAIGWALVIGARMVA</sequence>
<protein>
    <submittedName>
        <fullName evidence="2">Kinase-like protein</fullName>
    </submittedName>
</protein>
<dbReference type="CDD" id="cd05120">
    <property type="entry name" value="APH_ChoK_like"/>
    <property type="match status" value="1"/>
</dbReference>
<reference evidence="2 3" key="1">
    <citation type="submission" date="2018-06" db="EMBL/GenBank/DDBJ databases">
        <title>A transcriptomic atlas of mushroom development highlights an independent origin of complex multicellularity.</title>
        <authorList>
            <consortium name="DOE Joint Genome Institute"/>
            <person name="Krizsan K."/>
            <person name="Almasi E."/>
            <person name="Merenyi Z."/>
            <person name="Sahu N."/>
            <person name="Viragh M."/>
            <person name="Koszo T."/>
            <person name="Mondo S."/>
            <person name="Kiss B."/>
            <person name="Balint B."/>
            <person name="Kues U."/>
            <person name="Barry K."/>
            <person name="Hegedus J.C."/>
            <person name="Henrissat B."/>
            <person name="Johnson J."/>
            <person name="Lipzen A."/>
            <person name="Ohm R."/>
            <person name="Nagy I."/>
            <person name="Pangilinan J."/>
            <person name="Yan J."/>
            <person name="Xiong Y."/>
            <person name="Grigoriev I.V."/>
            <person name="Hibbett D.S."/>
            <person name="Nagy L.G."/>
        </authorList>
    </citation>
    <scope>NUCLEOTIDE SEQUENCE [LARGE SCALE GENOMIC DNA]</scope>
    <source>
        <strain evidence="2 3">SZMC22713</strain>
    </source>
</reference>
<dbReference type="EMBL" id="ML170180">
    <property type="protein sequence ID" value="TDL21576.1"/>
    <property type="molecule type" value="Genomic_DNA"/>
</dbReference>
<dbReference type="Proteomes" id="UP000294933">
    <property type="component" value="Unassembled WGS sequence"/>
</dbReference>
<dbReference type="SUPFAM" id="SSF56112">
    <property type="entry name" value="Protein kinase-like (PK-like)"/>
    <property type="match status" value="1"/>
</dbReference>
<keyword evidence="3" id="KW-1185">Reference proteome</keyword>
<dbReference type="InterPro" id="IPR002575">
    <property type="entry name" value="Aminoglycoside_PTrfase"/>
</dbReference>
<evidence type="ECO:0000313" key="2">
    <source>
        <dbReference type="EMBL" id="TDL21576.1"/>
    </source>
</evidence>
<dbReference type="PANTHER" id="PTHR21310:SF39">
    <property type="entry name" value="AMINOGLYCOSIDE PHOSPHOTRANSFERASE DOMAIN-CONTAINING PROTEIN"/>
    <property type="match status" value="1"/>
</dbReference>
<dbReference type="PROSITE" id="PS00109">
    <property type="entry name" value="PROTEIN_KINASE_TYR"/>
    <property type="match status" value="1"/>
</dbReference>
<dbReference type="STRING" id="50990.A0A4Y7Q2R3"/>
<evidence type="ECO:0000259" key="1">
    <source>
        <dbReference type="Pfam" id="PF01636"/>
    </source>
</evidence>
<feature type="domain" description="Aminoglycoside phosphotransferase" evidence="1">
    <location>
        <begin position="297"/>
        <end position="348"/>
    </location>
</feature>
<keyword evidence="2" id="KW-0808">Transferase</keyword>
<dbReference type="InterPro" id="IPR051678">
    <property type="entry name" value="AGP_Transferase"/>
</dbReference>
<dbReference type="OrthoDB" id="8300194at2759"/>
<dbReference type="Pfam" id="PF01636">
    <property type="entry name" value="APH"/>
    <property type="match status" value="1"/>
</dbReference>
<accession>A0A4Y7Q2R3</accession>
<evidence type="ECO:0000313" key="3">
    <source>
        <dbReference type="Proteomes" id="UP000294933"/>
    </source>
</evidence>
<dbReference type="InterPro" id="IPR011009">
    <property type="entry name" value="Kinase-like_dom_sf"/>
</dbReference>
<proteinExistence type="predicted"/>
<name>A0A4Y7Q2R3_9AGAM</name>